<feature type="domain" description="Histidine kinase/HSP90-like ATPase" evidence="2">
    <location>
        <begin position="49"/>
        <end position="138"/>
    </location>
</feature>
<dbReference type="PANTHER" id="PTHR35526:SF3">
    <property type="entry name" value="ANTI-SIGMA-F FACTOR RSBW"/>
    <property type="match status" value="1"/>
</dbReference>
<dbReference type="STRING" id="235985.SAMN05414137_106147"/>
<evidence type="ECO:0000313" key="4">
    <source>
        <dbReference type="Proteomes" id="UP000183015"/>
    </source>
</evidence>
<keyword evidence="3" id="KW-0418">Kinase</keyword>
<name>A0A1H7MZH2_STRJI</name>
<proteinExistence type="predicted"/>
<evidence type="ECO:0000256" key="1">
    <source>
        <dbReference type="ARBA" id="ARBA00022527"/>
    </source>
</evidence>
<keyword evidence="1" id="KW-0723">Serine/threonine-protein kinase</keyword>
<dbReference type="SUPFAM" id="SSF55874">
    <property type="entry name" value="ATPase domain of HSP90 chaperone/DNA topoisomerase II/histidine kinase"/>
    <property type="match status" value="1"/>
</dbReference>
<reference evidence="4" key="1">
    <citation type="submission" date="2016-10" db="EMBL/GenBank/DDBJ databases">
        <authorList>
            <person name="Varghese N."/>
        </authorList>
    </citation>
    <scope>NUCLEOTIDE SEQUENCE [LARGE SCALE GENOMIC DNA]</scope>
    <source>
        <strain evidence="4">DSM 45096 / BCRC 16803 / CGMCC 4.1857 / CIP 109030 / JCM 12277 / KCTC 19219 / NBRC 100920 / 33214</strain>
    </source>
</reference>
<dbReference type="EMBL" id="FOAZ01000006">
    <property type="protein sequence ID" value="SEL16716.1"/>
    <property type="molecule type" value="Genomic_DNA"/>
</dbReference>
<dbReference type="Gene3D" id="3.30.565.10">
    <property type="entry name" value="Histidine kinase-like ATPase, C-terminal domain"/>
    <property type="match status" value="1"/>
</dbReference>
<dbReference type="InterPro" id="IPR036890">
    <property type="entry name" value="HATPase_C_sf"/>
</dbReference>
<dbReference type="AlphaFoldDB" id="A0A1H7MZH2"/>
<dbReference type="Proteomes" id="UP000183015">
    <property type="component" value="Unassembled WGS sequence"/>
</dbReference>
<gene>
    <name evidence="3" type="ORF">SAMN05414137_106147</name>
</gene>
<dbReference type="CDD" id="cd16936">
    <property type="entry name" value="HATPase_RsbW-like"/>
    <property type="match status" value="1"/>
</dbReference>
<sequence>MDGTGGSTGAPGFDRLLPGGAKGVVGRCRDFVGESLASRGWLEDTGEKQQAVVEDVLLMTSELVTNACLHGGGPQEVTVRAEGSRLRVEVADAGPEPPELRPLKPPARPGGHGLRVVERLADCWGSAPRAGGGKVVWFEIEHA</sequence>
<keyword evidence="4" id="KW-1185">Reference proteome</keyword>
<dbReference type="InterPro" id="IPR003594">
    <property type="entry name" value="HATPase_dom"/>
</dbReference>
<dbReference type="PANTHER" id="PTHR35526">
    <property type="entry name" value="ANTI-SIGMA-F FACTOR RSBW-RELATED"/>
    <property type="match status" value="1"/>
</dbReference>
<accession>A0A1H7MZH2</accession>
<organism evidence="3 4">
    <name type="scientific">Streptacidiphilus jiangxiensis</name>
    <dbReference type="NCBI Taxonomy" id="235985"/>
    <lineage>
        <taxon>Bacteria</taxon>
        <taxon>Bacillati</taxon>
        <taxon>Actinomycetota</taxon>
        <taxon>Actinomycetes</taxon>
        <taxon>Kitasatosporales</taxon>
        <taxon>Streptomycetaceae</taxon>
        <taxon>Streptacidiphilus</taxon>
    </lineage>
</organism>
<evidence type="ECO:0000313" key="3">
    <source>
        <dbReference type="EMBL" id="SEL16716.1"/>
    </source>
</evidence>
<dbReference type="Pfam" id="PF13581">
    <property type="entry name" value="HATPase_c_2"/>
    <property type="match status" value="1"/>
</dbReference>
<evidence type="ECO:0000259" key="2">
    <source>
        <dbReference type="Pfam" id="PF13581"/>
    </source>
</evidence>
<dbReference type="GO" id="GO:0004674">
    <property type="term" value="F:protein serine/threonine kinase activity"/>
    <property type="evidence" value="ECO:0007669"/>
    <property type="project" value="UniProtKB-KW"/>
</dbReference>
<dbReference type="RefSeq" id="WP_042447210.1">
    <property type="nucleotide sequence ID" value="NZ_BBPN01000012.1"/>
</dbReference>
<dbReference type="InterPro" id="IPR050267">
    <property type="entry name" value="Anti-sigma-factor_SerPK"/>
</dbReference>
<protein>
    <submittedName>
        <fullName evidence="3">Anti-sigma regulatory factor (Ser/Thr protein kinase)</fullName>
    </submittedName>
</protein>
<keyword evidence="3" id="KW-0808">Transferase</keyword>
<dbReference type="eggNOG" id="COG2172">
    <property type="taxonomic scope" value="Bacteria"/>
</dbReference>